<accession>Q7P5M0</accession>
<name>Q7P5M0_FUSVC</name>
<comment type="caution">
    <text evidence="1">The sequence shown here is derived from an EMBL/GenBank/DDBJ whole genome shotgun (WGS) entry which is preliminary data.</text>
</comment>
<gene>
    <name evidence="1" type="ORF">FNV1102</name>
</gene>
<organism evidence="1 2">
    <name type="scientific">Fusobacterium vincentii ATCC 49256</name>
    <dbReference type="NCBI Taxonomy" id="209882"/>
    <lineage>
        <taxon>Bacteria</taxon>
        <taxon>Fusobacteriati</taxon>
        <taxon>Fusobacteriota</taxon>
        <taxon>Fusobacteriia</taxon>
        <taxon>Fusobacteriales</taxon>
        <taxon>Fusobacteriaceae</taxon>
        <taxon>Fusobacterium</taxon>
    </lineage>
</organism>
<evidence type="ECO:0000313" key="1">
    <source>
        <dbReference type="EMBL" id="EAA24027.1"/>
    </source>
</evidence>
<proteinExistence type="predicted"/>
<evidence type="ECO:0000313" key="2">
    <source>
        <dbReference type="Proteomes" id="UP000006454"/>
    </source>
</evidence>
<sequence length="69" mass="7926">MFLLSCLAIYSNDVNSQNVSNSFSSQNFLKKLTSLTPENSEKTEKFANYLKNEMDRQTEVSYLIKVDHA</sequence>
<dbReference type="Proteomes" id="UP000006454">
    <property type="component" value="Unassembled WGS sequence"/>
</dbReference>
<dbReference type="AlphaFoldDB" id="Q7P5M0"/>
<reference evidence="1 2" key="1">
    <citation type="journal article" date="2003" name="Genome Res.">
        <title>Genome analysis of F. nucleatum sub spp vincentii and its comparison with the genome of F. nucleatum ATCC 25586.</title>
        <authorList>
            <person name="Kapatral V."/>
            <person name="Ivanova N."/>
            <person name="Anderson I."/>
            <person name="Reznik G."/>
            <person name="Bhattacharyya A."/>
            <person name="Gardner W.L."/>
            <person name="Mikhailova N."/>
            <person name="Lapidus A."/>
            <person name="Larsen N."/>
            <person name="D'Souza M."/>
            <person name="Walunas T."/>
            <person name="Haselkorn R."/>
            <person name="Overbeek R."/>
            <person name="Kyrpides N."/>
        </authorList>
    </citation>
    <scope>NUCLEOTIDE SEQUENCE [LARGE SCALE GENOMIC DNA]</scope>
    <source>
        <strain evidence="1 2">ATCC 49256</strain>
    </source>
</reference>
<dbReference type="EMBL" id="AABF01000061">
    <property type="protein sequence ID" value="EAA24027.1"/>
    <property type="molecule type" value="Genomic_DNA"/>
</dbReference>
<protein>
    <submittedName>
        <fullName evidence="1">Uncharacterized protein</fullName>
    </submittedName>
</protein>